<keyword evidence="2" id="KW-1185">Reference proteome</keyword>
<evidence type="ECO:0000313" key="2">
    <source>
        <dbReference type="Proteomes" id="UP000759131"/>
    </source>
</evidence>
<proteinExistence type="predicted"/>
<evidence type="ECO:0000313" key="1">
    <source>
        <dbReference type="EMBL" id="CAD7625488.1"/>
    </source>
</evidence>
<gene>
    <name evidence="1" type="ORF">OSB1V03_LOCUS5922</name>
</gene>
<protein>
    <submittedName>
        <fullName evidence="1">Uncharacterized protein</fullName>
    </submittedName>
</protein>
<reference evidence="1" key="1">
    <citation type="submission" date="2020-11" db="EMBL/GenBank/DDBJ databases">
        <authorList>
            <person name="Tran Van P."/>
        </authorList>
    </citation>
    <scope>NUCLEOTIDE SEQUENCE</scope>
</reference>
<dbReference type="EMBL" id="OC857679">
    <property type="protein sequence ID" value="CAD7625488.1"/>
    <property type="molecule type" value="Genomic_DNA"/>
</dbReference>
<accession>A0A7R9PYI1</accession>
<organism evidence="1">
    <name type="scientific">Medioppia subpectinata</name>
    <dbReference type="NCBI Taxonomy" id="1979941"/>
    <lineage>
        <taxon>Eukaryota</taxon>
        <taxon>Metazoa</taxon>
        <taxon>Ecdysozoa</taxon>
        <taxon>Arthropoda</taxon>
        <taxon>Chelicerata</taxon>
        <taxon>Arachnida</taxon>
        <taxon>Acari</taxon>
        <taxon>Acariformes</taxon>
        <taxon>Sarcoptiformes</taxon>
        <taxon>Oribatida</taxon>
        <taxon>Brachypylina</taxon>
        <taxon>Oppioidea</taxon>
        <taxon>Oppiidae</taxon>
        <taxon>Medioppia</taxon>
    </lineage>
</organism>
<sequence length="208" mass="23586">MSQILVLLICATCCLLCVFFVITTRLTDDNTYSRAFGNIDLSKLSERSALPILAQIQRRFLYKELDPNQKAIEGQQSQQQINTALKATQTSAKNKYSEIESEKSTNNNKYNNIDNNLKNRLKINELSQIDDDFSDLLHFIDLQSTSAEESSRPQYPLLAEVLEHILCTLIKDTDNTWAKTQKDGGTQLKLVIDYENGGQALFKPMSID</sequence>
<dbReference type="Proteomes" id="UP000759131">
    <property type="component" value="Unassembled WGS sequence"/>
</dbReference>
<name>A0A7R9PYI1_9ACAR</name>
<dbReference type="EMBL" id="CAJPIZ010003104">
    <property type="protein sequence ID" value="CAG2105918.1"/>
    <property type="molecule type" value="Genomic_DNA"/>
</dbReference>
<dbReference type="OrthoDB" id="6525680at2759"/>
<dbReference type="AlphaFoldDB" id="A0A7R9PYI1"/>